<dbReference type="EMBL" id="AZBU02000010">
    <property type="protein sequence ID" value="TKR62358.1"/>
    <property type="molecule type" value="Genomic_DNA"/>
</dbReference>
<evidence type="ECO:0000313" key="3">
    <source>
        <dbReference type="EMBL" id="TKR62358.1"/>
    </source>
</evidence>
<organism evidence="3 4">
    <name type="scientific">Steinernema carpocapsae</name>
    <name type="common">Entomopathogenic nematode</name>
    <dbReference type="NCBI Taxonomy" id="34508"/>
    <lineage>
        <taxon>Eukaryota</taxon>
        <taxon>Metazoa</taxon>
        <taxon>Ecdysozoa</taxon>
        <taxon>Nematoda</taxon>
        <taxon>Chromadorea</taxon>
        <taxon>Rhabditida</taxon>
        <taxon>Tylenchina</taxon>
        <taxon>Panagrolaimomorpha</taxon>
        <taxon>Strongyloidoidea</taxon>
        <taxon>Steinernematidae</taxon>
        <taxon>Steinernema</taxon>
    </lineage>
</organism>
<evidence type="ECO:0000256" key="1">
    <source>
        <dbReference type="SAM" id="Coils"/>
    </source>
</evidence>
<dbReference type="OrthoDB" id="2357150at2759"/>
<proteinExistence type="predicted"/>
<keyword evidence="4" id="KW-1185">Reference proteome</keyword>
<evidence type="ECO:0000256" key="2">
    <source>
        <dbReference type="SAM" id="MobiDB-lite"/>
    </source>
</evidence>
<feature type="compositionally biased region" description="Basic and acidic residues" evidence="2">
    <location>
        <begin position="1060"/>
        <end position="1078"/>
    </location>
</feature>
<feature type="compositionally biased region" description="Polar residues" evidence="2">
    <location>
        <begin position="547"/>
        <end position="574"/>
    </location>
</feature>
<reference evidence="3 4" key="1">
    <citation type="journal article" date="2015" name="Genome Biol.">
        <title>Comparative genomics of Steinernema reveals deeply conserved gene regulatory networks.</title>
        <authorList>
            <person name="Dillman A.R."/>
            <person name="Macchietto M."/>
            <person name="Porter C.F."/>
            <person name="Rogers A."/>
            <person name="Williams B."/>
            <person name="Antoshechkin I."/>
            <person name="Lee M.M."/>
            <person name="Goodwin Z."/>
            <person name="Lu X."/>
            <person name="Lewis E.E."/>
            <person name="Goodrich-Blair H."/>
            <person name="Stock S.P."/>
            <person name="Adams B.J."/>
            <person name="Sternberg P.W."/>
            <person name="Mortazavi A."/>
        </authorList>
    </citation>
    <scope>NUCLEOTIDE SEQUENCE [LARGE SCALE GENOMIC DNA]</scope>
    <source>
        <strain evidence="3 4">ALL</strain>
    </source>
</reference>
<feature type="region of interest" description="Disordered" evidence="2">
    <location>
        <begin position="536"/>
        <end position="574"/>
    </location>
</feature>
<gene>
    <name evidence="3" type="ORF">L596_026336</name>
</gene>
<keyword evidence="1" id="KW-0175">Coiled coil</keyword>
<name>A0A4U5M111_STECR</name>
<sequence length="1312" mass="146008">MSKLEHFEELALDNENVLNYQFEDSVDLLAAFEKLRIDTPKITKGDFSLKRYRASVLISSGMLMNDIRIAGAVRTLDRGIPYRLALFDTYVALSALLAKNEAFDRFQNYARAMVYRRIGDYILTKQKDTKRFNVDEVSVSLLAYSAALIHLQKVDLTFDQFSAACALEILELHKILTVNIPLVNQGLDVATRFHRDRNIKEHFFNIFKVFKQHQEGNSFVLSDLRVMEIALENPEPIDKMELSKKMWLAVDTGKHHLFSRIIWLFVNDSFYYTCGFSFMDEWLTSKDLPEIFEGDYWGPASKTVNKIDIKMFILITSRSSRLRYISRVPKPQSNDLMYPAPCALTSEPQWRFWNQFIHGKKNSVDYNLALLRGVESIRVVNNSHPDRRIMHDVMMFVYGLLKQNVIASGQGHRILLAYSEAIIANLEEDPNCSLIEEDPRMQKAVAANVMRMVPPAPTANENESIRSMAYYILARCHYYEKDFKSAEWYLNKAKKEHVPEWQQFSEKISRDWVSAELDHNKSQREFREKVMDMKFEWETPEKDTSRDTNTSGTSGNDTFFSAEESPSTSARSNDTLLDNTFYSVSQATPARTKADFSTPAREKEAGTKLLLKETPEKKVESPFKAAAEKTPVQTPIFGAAASTAPVTNWGTPAAPVASKSPVSPWGAKWFSGSCISLGAKAPATSSTSVGPVAPVSPWGAKAPATLQLQWLLPLLQLQWVQWLLYLLGLQSATSSTSVGSVAPVSPWATAAYKTPTTPVATVESPFKAAAEKTPVKTPIFGVPGFSSAAPVFPAAPWGTPAAVAPVAPVSPWATAASKAPTAPGALLGTPASAPTAQVTPGTPEAPAATAASEASVEPPVEEEEPEPVFELVSQEDQDALDRAEEKMNKARTVFKSARSPSMVFFESTKQLDEARRETLKDVFECEKRLNKELFQIALDWRSKLHEIELKRTVDAYTTQLMNQQSEMMNLQAQYAQTAQNLHELQLTYAMAIQMVTGNRPTLPTVVPFATGADQLVPTEKPVSAAAAKPVRVEKPAPSSTEDSAATRSDKSISSVVEKVVAQEEKPQAWRSPRVEAKKAQMTSEGTQFDQCLDETMFTVCATPSRSHGGVPFPSGPERLEPDSTEKEKARFQLVTVKKFLNRLGQVKSTIGNFKELGTDAMVIMESATDRPDRLAFINLASINILLGPKTVLSECNNKSRVILDVEDYSNGERQKERLLFSFQSEEEAARFCANVEDGTTPLKRHAIHKAEGTCYGCGCEEEQEERALRTLDDLADDGCGYHEERGFCAGCLADEEQDEVLAILSRLANTTD</sequence>
<feature type="compositionally biased region" description="Low complexity" evidence="2">
    <location>
        <begin position="838"/>
        <end position="858"/>
    </location>
</feature>
<feature type="compositionally biased region" description="Acidic residues" evidence="2">
    <location>
        <begin position="859"/>
        <end position="871"/>
    </location>
</feature>
<feature type="compositionally biased region" description="Basic and acidic residues" evidence="2">
    <location>
        <begin position="536"/>
        <end position="546"/>
    </location>
</feature>
<dbReference type="Proteomes" id="UP000298663">
    <property type="component" value="Unassembled WGS sequence"/>
</dbReference>
<protein>
    <submittedName>
        <fullName evidence="3">Uncharacterized protein</fullName>
    </submittedName>
</protein>
<feature type="region of interest" description="Disordered" evidence="2">
    <location>
        <begin position="825"/>
        <end position="871"/>
    </location>
</feature>
<feature type="coiled-coil region" evidence="1">
    <location>
        <begin position="953"/>
        <end position="987"/>
    </location>
</feature>
<evidence type="ECO:0000313" key="4">
    <source>
        <dbReference type="Proteomes" id="UP000298663"/>
    </source>
</evidence>
<comment type="caution">
    <text evidence="3">The sequence shown here is derived from an EMBL/GenBank/DDBJ whole genome shotgun (WGS) entry which is preliminary data.</text>
</comment>
<reference evidence="3 4" key="2">
    <citation type="journal article" date="2019" name="G3 (Bethesda)">
        <title>Hybrid Assembly of the Genome of the Entomopathogenic Nematode Steinernema carpocapsae Identifies the X-Chromosome.</title>
        <authorList>
            <person name="Serra L."/>
            <person name="Macchietto M."/>
            <person name="Macias-Munoz A."/>
            <person name="McGill C.J."/>
            <person name="Rodriguez I.M."/>
            <person name="Rodriguez B."/>
            <person name="Murad R."/>
            <person name="Mortazavi A."/>
        </authorList>
    </citation>
    <scope>NUCLEOTIDE SEQUENCE [LARGE SCALE GENOMIC DNA]</scope>
    <source>
        <strain evidence="3 4">ALL</strain>
    </source>
</reference>
<feature type="region of interest" description="Disordered" evidence="2">
    <location>
        <begin position="1020"/>
        <end position="1081"/>
    </location>
</feature>
<accession>A0A4U5M111</accession>
<feature type="compositionally biased region" description="Polar residues" evidence="2">
    <location>
        <begin position="1037"/>
        <end position="1054"/>
    </location>
</feature>